<dbReference type="GO" id="GO:0005975">
    <property type="term" value="P:carbohydrate metabolic process"/>
    <property type="evidence" value="ECO:0007669"/>
    <property type="project" value="UniProtKB-ARBA"/>
</dbReference>
<organism evidence="2 3">
    <name type="scientific">Hungatella effluvii</name>
    <dbReference type="NCBI Taxonomy" id="1096246"/>
    <lineage>
        <taxon>Bacteria</taxon>
        <taxon>Bacillati</taxon>
        <taxon>Bacillota</taxon>
        <taxon>Clostridia</taxon>
        <taxon>Lachnospirales</taxon>
        <taxon>Lachnospiraceae</taxon>
        <taxon>Hungatella</taxon>
    </lineage>
</organism>
<gene>
    <name evidence="2" type="ORF">DFR60_101457</name>
</gene>
<dbReference type="EMBL" id="QJKD01000001">
    <property type="protein sequence ID" value="PXX57149.1"/>
    <property type="molecule type" value="Genomic_DNA"/>
</dbReference>
<evidence type="ECO:0000313" key="3">
    <source>
        <dbReference type="Proteomes" id="UP000248057"/>
    </source>
</evidence>
<reference evidence="2 3" key="1">
    <citation type="submission" date="2018-05" db="EMBL/GenBank/DDBJ databases">
        <title>Genomic Encyclopedia of Type Strains, Phase IV (KMG-IV): sequencing the most valuable type-strain genomes for metagenomic binning, comparative biology and taxonomic classification.</title>
        <authorList>
            <person name="Goeker M."/>
        </authorList>
    </citation>
    <scope>NUCLEOTIDE SEQUENCE [LARGE SCALE GENOMIC DNA]</scope>
    <source>
        <strain evidence="2 3">DSM 24995</strain>
    </source>
</reference>
<dbReference type="InterPro" id="IPR029018">
    <property type="entry name" value="Hex-like_dom2"/>
</dbReference>
<protein>
    <submittedName>
        <fullName evidence="2">Uncharacterized protein</fullName>
    </submittedName>
</protein>
<dbReference type="AlphaFoldDB" id="A0A2V3YET5"/>
<dbReference type="RefSeq" id="WP_110321426.1">
    <property type="nucleotide sequence ID" value="NZ_QJKD01000001.1"/>
</dbReference>
<dbReference type="Proteomes" id="UP000248057">
    <property type="component" value="Unassembled WGS sequence"/>
</dbReference>
<accession>A0A2V3YET5</accession>
<keyword evidence="3" id="KW-1185">Reference proteome</keyword>
<dbReference type="Gene3D" id="3.30.379.10">
    <property type="entry name" value="Chitobiase/beta-hexosaminidase domain 2-like"/>
    <property type="match status" value="1"/>
</dbReference>
<keyword evidence="1" id="KW-0378">Hydrolase</keyword>
<evidence type="ECO:0000313" key="2">
    <source>
        <dbReference type="EMBL" id="PXX57149.1"/>
    </source>
</evidence>
<sequence>MFYVYGSMAEEQPVQFAAGKVREWLEGSNSGGDLSVSLEEDRRCPEEGYRLRRENGGFRIAASDRAGMMYGLLDLGRALANADGRAECVKDRSVTPYIRKRGIKFNIPLDARTPSYSDASDSAFETIPDVWNFEFWQEYLDAMAEYHYNVLSLWSLSPFPSMVRIPEYPLTALEDVMRSVIIPQPEMSGWKMYTEDMKKGLYPVKKMSMDEKMDFWKRVMACAADRCIEVYLFTWNLFVYGTEESPYALTSDQHNPVTKDYVYHAVRAMLETYPLLAGIGVTAGEYMAGDGTDIAFIRDTYGRAVEDCLKCHPGRKIRFIHRMQYAAFHEIEEKFRDFPGRFEISFKYSQAHMHSSVKPQFFPDFIKEHDTETRFWFTLRDDDYYMFRWGDTDFAREYLRNMPVSRITGFCLGADGFTWGRDYMDRIDQTHPLYIRKMWYKMWLWGQLSYDINCEEEFFAGELERVYGTEGKRLSAVWKKASRIISTFHLVHWHDYDFQWYPEMCCSLEHPPVRKLEFADINEFMACGSMPKGGCISVKEFAECLLVEGQTVNVVTPLQIAQIMKQYSEFVLKEVALLEKGCKMGCGLYRLLMDMRALAYLGTYYSDKLKAAVHLCVWRIDPERYQEKEAAVGLLRDCAGHWKMYSSFIKQYYKPQRFARLCSYVDPEYFDRWAELDIQLAENQ</sequence>
<dbReference type="GO" id="GO:0016787">
    <property type="term" value="F:hydrolase activity"/>
    <property type="evidence" value="ECO:0007669"/>
    <property type="project" value="UniProtKB-KW"/>
</dbReference>
<proteinExistence type="predicted"/>
<dbReference type="GeneID" id="86059802"/>
<dbReference type="SUPFAM" id="SSF55545">
    <property type="entry name" value="beta-N-acetylhexosaminidase-like domain"/>
    <property type="match status" value="1"/>
</dbReference>
<evidence type="ECO:0000256" key="1">
    <source>
        <dbReference type="ARBA" id="ARBA00022801"/>
    </source>
</evidence>
<comment type="caution">
    <text evidence="2">The sequence shown here is derived from an EMBL/GenBank/DDBJ whole genome shotgun (WGS) entry which is preliminary data.</text>
</comment>
<name>A0A2V3YET5_9FIRM</name>